<evidence type="ECO:0000313" key="6">
    <source>
        <dbReference type="EMBL" id="MCG6662319.1"/>
    </source>
</evidence>
<dbReference type="Gene3D" id="3.10.580.10">
    <property type="entry name" value="CBS-domain"/>
    <property type="match status" value="1"/>
</dbReference>
<dbReference type="InterPro" id="IPR000644">
    <property type="entry name" value="CBS_dom"/>
</dbReference>
<proteinExistence type="predicted"/>
<gene>
    <name evidence="5" type="ORF">H1D44_11955</name>
    <name evidence="6" type="ORF">HOP48_12280</name>
</gene>
<dbReference type="PROSITE" id="PS51371">
    <property type="entry name" value="CBS"/>
    <property type="match status" value="2"/>
</dbReference>
<dbReference type="PANTHER" id="PTHR43080:SF26">
    <property type="entry name" value="REGULATORY PROTEIN"/>
    <property type="match status" value="1"/>
</dbReference>
<organism evidence="5 7">
    <name type="scientific">Billgrantia kenyensis</name>
    <dbReference type="NCBI Taxonomy" id="321266"/>
    <lineage>
        <taxon>Bacteria</taxon>
        <taxon>Pseudomonadati</taxon>
        <taxon>Pseudomonadota</taxon>
        <taxon>Gammaproteobacteria</taxon>
        <taxon>Oceanospirillales</taxon>
        <taxon>Halomonadaceae</taxon>
        <taxon>Billgrantia</taxon>
    </lineage>
</organism>
<dbReference type="InterPro" id="IPR017080">
    <property type="entry name" value="UCP036990_CBS_BON"/>
</dbReference>
<evidence type="ECO:0000313" key="5">
    <source>
        <dbReference type="EMBL" id="MBA2779607.1"/>
    </source>
</evidence>
<evidence type="ECO:0000313" key="8">
    <source>
        <dbReference type="Proteomes" id="UP000814353"/>
    </source>
</evidence>
<feature type="domain" description="BON" evidence="3">
    <location>
        <begin position="157"/>
        <end position="225"/>
    </location>
</feature>
<dbReference type="InterPro" id="IPR046342">
    <property type="entry name" value="CBS_dom_sf"/>
</dbReference>
<evidence type="ECO:0000256" key="1">
    <source>
        <dbReference type="ARBA" id="ARBA00023122"/>
    </source>
</evidence>
<dbReference type="PANTHER" id="PTHR43080">
    <property type="entry name" value="CBS DOMAIN-CONTAINING PROTEIN CBSX3, MITOCHONDRIAL"/>
    <property type="match status" value="1"/>
</dbReference>
<comment type="caution">
    <text evidence="5">The sequence shown here is derived from an EMBL/GenBank/DDBJ whole genome shotgun (WGS) entry which is preliminary data.</text>
</comment>
<dbReference type="Proteomes" id="UP000518091">
    <property type="component" value="Unassembled WGS sequence"/>
</dbReference>
<dbReference type="EMBL" id="JABFUB010000009">
    <property type="protein sequence ID" value="MCG6662319.1"/>
    <property type="molecule type" value="Genomic_DNA"/>
</dbReference>
<feature type="domain" description="CBS" evidence="4">
    <location>
        <begin position="7"/>
        <end position="63"/>
    </location>
</feature>
<sequence>MHAVDVMTPKVITVSPDADVREIARLLLEHNISALPVVDASGKVLGIVSEGDLMRRVENGTERRKSWWLKSIFAGANNASEYIKSHARKAHEIMTPNPVTITEDEPLHRVAKLLEKRHIKRVPVVRDDKLVGIVSRANLLRGFSASTPDVATPVTADDREIRDAILKEVEDNTGVWVDRINVIVTDGVVQVWGLVESQEEKLAVQVAAENTPGVKSVENNLGMMPRGVGHL</sequence>
<dbReference type="CDD" id="cd04586">
    <property type="entry name" value="CBS_pair_BON_assoc"/>
    <property type="match status" value="1"/>
</dbReference>
<dbReference type="PIRSF" id="PIRSF036990">
    <property type="entry name" value="UCP036990_CBS_BON"/>
    <property type="match status" value="1"/>
</dbReference>
<dbReference type="Pfam" id="PF00571">
    <property type="entry name" value="CBS"/>
    <property type="match status" value="2"/>
</dbReference>
<dbReference type="AlphaFoldDB" id="A0A7V9W268"/>
<dbReference type="InterPro" id="IPR051257">
    <property type="entry name" value="Diverse_CBS-Domain"/>
</dbReference>
<keyword evidence="1 2" id="KW-0129">CBS domain</keyword>
<dbReference type="InterPro" id="IPR007055">
    <property type="entry name" value="BON_dom"/>
</dbReference>
<feature type="domain" description="CBS" evidence="4">
    <location>
        <begin position="94"/>
        <end position="150"/>
    </location>
</feature>
<evidence type="ECO:0000313" key="7">
    <source>
        <dbReference type="Proteomes" id="UP000518091"/>
    </source>
</evidence>
<name>A0A7V9W268_9GAMM</name>
<evidence type="ECO:0000259" key="3">
    <source>
        <dbReference type="PROSITE" id="PS50914"/>
    </source>
</evidence>
<dbReference type="PROSITE" id="PS50914">
    <property type="entry name" value="BON"/>
    <property type="match status" value="1"/>
</dbReference>
<accession>A0A7V9W268</accession>
<reference evidence="5 7" key="2">
    <citation type="submission" date="2020-07" db="EMBL/GenBank/DDBJ databases">
        <title>Identification of Halomonas strains.</title>
        <authorList>
            <person name="Xiao Z."/>
            <person name="Shen J."/>
        </authorList>
    </citation>
    <scope>NUCLEOTIDE SEQUENCE [LARGE SCALE GENOMIC DNA]</scope>
    <source>
        <strain evidence="5 7">DSM 17331</strain>
    </source>
</reference>
<evidence type="ECO:0000259" key="4">
    <source>
        <dbReference type="PROSITE" id="PS51371"/>
    </source>
</evidence>
<dbReference type="Pfam" id="PF04972">
    <property type="entry name" value="BON"/>
    <property type="match status" value="1"/>
</dbReference>
<reference evidence="6 8" key="1">
    <citation type="submission" date="2020-05" db="EMBL/GenBank/DDBJ databases">
        <title>Comparative genomic analysis of denitrifying bacteria from Halomonas genus.</title>
        <authorList>
            <person name="Wang L."/>
            <person name="Shao Z."/>
        </authorList>
    </citation>
    <scope>NUCLEOTIDE SEQUENCE [LARGE SCALE GENOMIC DNA]</scope>
    <source>
        <strain evidence="6 8">DSM 17331</strain>
    </source>
</reference>
<protein>
    <submittedName>
        <fullName evidence="5">CBS domain-containing protein</fullName>
    </submittedName>
</protein>
<dbReference type="RefSeq" id="WP_181515082.1">
    <property type="nucleotide sequence ID" value="NZ_JABFUB010000009.1"/>
</dbReference>
<dbReference type="SMART" id="SM00116">
    <property type="entry name" value="CBS"/>
    <property type="match status" value="2"/>
</dbReference>
<dbReference type="EMBL" id="JACEFT010000013">
    <property type="protein sequence ID" value="MBA2779607.1"/>
    <property type="molecule type" value="Genomic_DNA"/>
</dbReference>
<keyword evidence="8" id="KW-1185">Reference proteome</keyword>
<dbReference type="SUPFAM" id="SSF54631">
    <property type="entry name" value="CBS-domain pair"/>
    <property type="match status" value="1"/>
</dbReference>
<dbReference type="Proteomes" id="UP000814353">
    <property type="component" value="Unassembled WGS sequence"/>
</dbReference>
<dbReference type="Gene3D" id="3.30.1340.30">
    <property type="match status" value="1"/>
</dbReference>
<evidence type="ECO:0000256" key="2">
    <source>
        <dbReference type="PROSITE-ProRule" id="PRU00703"/>
    </source>
</evidence>